<feature type="coiled-coil region" evidence="1">
    <location>
        <begin position="55"/>
        <end position="86"/>
    </location>
</feature>
<keyword evidence="3" id="KW-1185">Reference proteome</keyword>
<protein>
    <submittedName>
        <fullName evidence="2">Uncharacterized protein</fullName>
    </submittedName>
</protein>
<name>A0A1M6LEW8_9FIRM</name>
<accession>A0A1M6LEW8</accession>
<keyword evidence="1" id="KW-0175">Coiled coil</keyword>
<evidence type="ECO:0000256" key="1">
    <source>
        <dbReference type="SAM" id="Coils"/>
    </source>
</evidence>
<proteinExistence type="predicted"/>
<dbReference type="EMBL" id="FRAH01000004">
    <property type="protein sequence ID" value="SHJ69770.1"/>
    <property type="molecule type" value="Genomic_DNA"/>
</dbReference>
<dbReference type="RefSeq" id="WP_072848511.1">
    <property type="nucleotide sequence ID" value="NZ_FRAH01000004.1"/>
</dbReference>
<evidence type="ECO:0000313" key="2">
    <source>
        <dbReference type="EMBL" id="SHJ69770.1"/>
    </source>
</evidence>
<dbReference type="SUPFAM" id="SSF89447">
    <property type="entry name" value="AbrB/MazE/MraZ-like"/>
    <property type="match status" value="1"/>
</dbReference>
<dbReference type="InterPro" id="IPR037914">
    <property type="entry name" value="SpoVT-AbrB_sf"/>
</dbReference>
<evidence type="ECO:0000313" key="3">
    <source>
        <dbReference type="Proteomes" id="UP000183975"/>
    </source>
</evidence>
<dbReference type="Proteomes" id="UP000183975">
    <property type="component" value="Unassembled WGS sequence"/>
</dbReference>
<sequence length="102" mass="11409">MEVKCYKTVGAKGRIYIPVSICQIAGIDKEDVVCVTGRNGVILINKAEVAAKNPIELLQSGLKREKEAMELEKNKIKNNAKKMLEEGHSLDEALEEVLYFLF</sequence>
<reference evidence="2 3" key="1">
    <citation type="submission" date="2016-11" db="EMBL/GenBank/DDBJ databases">
        <authorList>
            <person name="Jaros S."/>
            <person name="Januszkiewicz K."/>
            <person name="Wedrychowicz H."/>
        </authorList>
    </citation>
    <scope>NUCLEOTIDE SEQUENCE [LARGE SCALE GENOMIC DNA]</scope>
    <source>
        <strain evidence="2 3">DSM 14214</strain>
    </source>
</reference>
<dbReference type="AlphaFoldDB" id="A0A1M6LEW8"/>
<gene>
    <name evidence="2" type="ORF">SAMN02745138_00363</name>
</gene>
<organism evidence="2 3">
    <name type="scientific">Anaerotignum lactatifermentans DSM 14214</name>
    <dbReference type="NCBI Taxonomy" id="1121323"/>
    <lineage>
        <taxon>Bacteria</taxon>
        <taxon>Bacillati</taxon>
        <taxon>Bacillota</taxon>
        <taxon>Clostridia</taxon>
        <taxon>Lachnospirales</taxon>
        <taxon>Anaerotignaceae</taxon>
        <taxon>Anaerotignum</taxon>
    </lineage>
</organism>